<sequence length="482" mass="55319">MRALNNQIYTWLQIIAFELRMLLRTGTLPVLVLIIISAGMAALSFGHHRRTSQLNTLDSIRRDYTIAYEKLYSGLHADTASPEGKATYLAATHPAVIDYKLHRTAIHPPTAFSVLATGMSDIATYYIPVTIKQQYIPAEEKVNNPQHLLAGSFDVSFLIIYLLPLALICISYNLLAQEKEQGTLSLLVTQKGSITGILFFRLLLRYLLIMCCLVIILLISIIYTGSLPGRETIAWLAVSGAYLGVWTGIIWFILSWNAGAVLNMMTMLCTWLLLLMVLPSLLHLRLDHQDADNHTANYASRQREIEWETWDWPQQQLLDSFYTYYPVYRNANAYDTSTGSTRRMMAYYEVVSRRMQRELSSVRTIQAHDLQLLVASYRYDPPVYAQALLNSIARTDVSDYDHFNSQAALFRKRWQSFLYPFHFNNKPFTADDYRSMPVYDHSYSSDSSRQWFWGICYMLSLAIILLLAGTVVLEKKLLKHRI</sequence>
<organism evidence="2 3">
    <name type="scientific">Chitinophaga agri</name>
    <dbReference type="NCBI Taxonomy" id="2703787"/>
    <lineage>
        <taxon>Bacteria</taxon>
        <taxon>Pseudomonadati</taxon>
        <taxon>Bacteroidota</taxon>
        <taxon>Chitinophagia</taxon>
        <taxon>Chitinophagales</taxon>
        <taxon>Chitinophagaceae</taxon>
        <taxon>Chitinophaga</taxon>
    </lineage>
</organism>
<feature type="transmembrane region" description="Helical" evidence="1">
    <location>
        <begin position="203"/>
        <end position="226"/>
    </location>
</feature>
<keyword evidence="1" id="KW-1133">Transmembrane helix</keyword>
<feature type="transmembrane region" description="Helical" evidence="1">
    <location>
        <begin position="155"/>
        <end position="175"/>
    </location>
</feature>
<dbReference type="KEGG" id="chih:GWR21_29905"/>
<evidence type="ECO:0000313" key="3">
    <source>
        <dbReference type="Proteomes" id="UP000476411"/>
    </source>
</evidence>
<keyword evidence="1" id="KW-0472">Membrane</keyword>
<reference evidence="2 3" key="1">
    <citation type="submission" date="2020-01" db="EMBL/GenBank/DDBJ databases">
        <title>Complete genome sequence of Chitinophaga sp. H33E-04 isolated from quinoa roots.</title>
        <authorList>
            <person name="Weon H.-Y."/>
            <person name="Lee S.A."/>
        </authorList>
    </citation>
    <scope>NUCLEOTIDE SEQUENCE [LARGE SCALE GENOMIC DNA]</scope>
    <source>
        <strain evidence="2 3">H33E-04</strain>
    </source>
</reference>
<feature type="transmembrane region" description="Helical" evidence="1">
    <location>
        <begin position="232"/>
        <end position="254"/>
    </location>
</feature>
<accession>A0A6B9ZQ34</accession>
<dbReference type="InterPro" id="IPR021913">
    <property type="entry name" value="DUF3526"/>
</dbReference>
<protein>
    <submittedName>
        <fullName evidence="2">DUF3526 domain-containing protein</fullName>
    </submittedName>
</protein>
<evidence type="ECO:0000256" key="1">
    <source>
        <dbReference type="SAM" id="Phobius"/>
    </source>
</evidence>
<dbReference type="RefSeq" id="WP_162335360.1">
    <property type="nucleotide sequence ID" value="NZ_CP048113.1"/>
</dbReference>
<dbReference type="Pfam" id="PF12040">
    <property type="entry name" value="DUF3526"/>
    <property type="match status" value="1"/>
</dbReference>
<feature type="transmembrane region" description="Helical" evidence="1">
    <location>
        <begin position="451"/>
        <end position="473"/>
    </location>
</feature>
<feature type="transmembrane region" description="Helical" evidence="1">
    <location>
        <begin position="21"/>
        <end position="45"/>
    </location>
</feature>
<keyword evidence="1" id="KW-0812">Transmembrane</keyword>
<dbReference type="AlphaFoldDB" id="A0A6B9ZQ34"/>
<dbReference type="PANTHER" id="PTHR43471">
    <property type="entry name" value="ABC TRANSPORTER PERMEASE"/>
    <property type="match status" value="1"/>
</dbReference>
<gene>
    <name evidence="2" type="ORF">GWR21_29905</name>
</gene>
<name>A0A6B9ZQ34_9BACT</name>
<feature type="transmembrane region" description="Helical" evidence="1">
    <location>
        <begin position="261"/>
        <end position="282"/>
    </location>
</feature>
<keyword evidence="3" id="KW-1185">Reference proteome</keyword>
<dbReference type="EMBL" id="CP048113">
    <property type="protein sequence ID" value="QHS63644.1"/>
    <property type="molecule type" value="Genomic_DNA"/>
</dbReference>
<evidence type="ECO:0000313" key="2">
    <source>
        <dbReference type="EMBL" id="QHS63644.1"/>
    </source>
</evidence>
<dbReference type="Proteomes" id="UP000476411">
    <property type="component" value="Chromosome"/>
</dbReference>
<proteinExistence type="predicted"/>